<feature type="compositionally biased region" description="Low complexity" evidence="1">
    <location>
        <begin position="147"/>
        <end position="164"/>
    </location>
</feature>
<sequence length="230" mass="25600">MAVDTAAPAVHRQIDQLHREVSEFLNSSAELQGRPPAAQIYKAALAKADAALELAEEHGVVGLRKQHCLSYQRLCTEPLELALSKTTDRHERAVYDRATGRSKRHGVLFAVDKGEHVAAVLAALQLEAFLDQQKQDEEEAEVESQRSSDASAGTSPSPSSPSGTRTVRFAEKVEEREHEQEEQKRSRFHEELQPENVRMVDAQGNRTETKSAPALKKRGAQRFDGWKNVI</sequence>
<accession>A0AAI8VDQ0</accession>
<gene>
    <name evidence="2" type="ORF">KHLLAP_LOCUS2978</name>
</gene>
<keyword evidence="3" id="KW-1185">Reference proteome</keyword>
<dbReference type="EMBL" id="CAUWAG010000004">
    <property type="protein sequence ID" value="CAJ2502510.1"/>
    <property type="molecule type" value="Genomic_DNA"/>
</dbReference>
<protein>
    <submittedName>
        <fullName evidence="2">Uu.00g099040.m01.CDS01</fullName>
    </submittedName>
</protein>
<dbReference type="AlphaFoldDB" id="A0AAI8VDQ0"/>
<proteinExistence type="predicted"/>
<organism evidence="2 3">
    <name type="scientific">Anthostomella pinea</name>
    <dbReference type="NCBI Taxonomy" id="933095"/>
    <lineage>
        <taxon>Eukaryota</taxon>
        <taxon>Fungi</taxon>
        <taxon>Dikarya</taxon>
        <taxon>Ascomycota</taxon>
        <taxon>Pezizomycotina</taxon>
        <taxon>Sordariomycetes</taxon>
        <taxon>Xylariomycetidae</taxon>
        <taxon>Xylariales</taxon>
        <taxon>Xylariaceae</taxon>
        <taxon>Anthostomella</taxon>
    </lineage>
</organism>
<evidence type="ECO:0000313" key="2">
    <source>
        <dbReference type="EMBL" id="CAJ2502510.1"/>
    </source>
</evidence>
<reference evidence="2" key="1">
    <citation type="submission" date="2023-10" db="EMBL/GenBank/DDBJ databases">
        <authorList>
            <person name="Hackl T."/>
        </authorList>
    </citation>
    <scope>NUCLEOTIDE SEQUENCE</scope>
</reference>
<evidence type="ECO:0000313" key="3">
    <source>
        <dbReference type="Proteomes" id="UP001295740"/>
    </source>
</evidence>
<evidence type="ECO:0000256" key="1">
    <source>
        <dbReference type="SAM" id="MobiDB-lite"/>
    </source>
</evidence>
<dbReference type="Proteomes" id="UP001295740">
    <property type="component" value="Unassembled WGS sequence"/>
</dbReference>
<name>A0AAI8VDQ0_9PEZI</name>
<comment type="caution">
    <text evidence="2">The sequence shown here is derived from an EMBL/GenBank/DDBJ whole genome shotgun (WGS) entry which is preliminary data.</text>
</comment>
<feature type="compositionally biased region" description="Basic and acidic residues" evidence="1">
    <location>
        <begin position="168"/>
        <end position="192"/>
    </location>
</feature>
<feature type="region of interest" description="Disordered" evidence="1">
    <location>
        <begin position="134"/>
        <end position="230"/>
    </location>
</feature>